<proteinExistence type="predicted"/>
<accession>A0A0F9TLW3</accession>
<evidence type="ECO:0000313" key="1">
    <source>
        <dbReference type="EMBL" id="KKN75887.1"/>
    </source>
</evidence>
<organism evidence="1">
    <name type="scientific">marine sediment metagenome</name>
    <dbReference type="NCBI Taxonomy" id="412755"/>
    <lineage>
        <taxon>unclassified sequences</taxon>
        <taxon>metagenomes</taxon>
        <taxon>ecological metagenomes</taxon>
    </lineage>
</organism>
<name>A0A0F9TLW3_9ZZZZ</name>
<gene>
    <name evidence="1" type="ORF">LCGC14_0375950</name>
</gene>
<dbReference type="AlphaFoldDB" id="A0A0F9TLW3"/>
<protein>
    <submittedName>
        <fullName evidence="1">Uncharacterized protein</fullName>
    </submittedName>
</protein>
<comment type="caution">
    <text evidence="1">The sequence shown here is derived from an EMBL/GenBank/DDBJ whole genome shotgun (WGS) entry which is preliminary data.</text>
</comment>
<dbReference type="EMBL" id="LAZR01000302">
    <property type="protein sequence ID" value="KKN75887.1"/>
    <property type="molecule type" value="Genomic_DNA"/>
</dbReference>
<sequence>MKIEAKSWRYGEDDEGEKKLGGTYVVKCGKTEVAEKNFNLGYSNTPIKFPAALLAKIEAIDAEVCQAITNNFAE</sequence>
<reference evidence="1" key="1">
    <citation type="journal article" date="2015" name="Nature">
        <title>Complex archaea that bridge the gap between prokaryotes and eukaryotes.</title>
        <authorList>
            <person name="Spang A."/>
            <person name="Saw J.H."/>
            <person name="Jorgensen S.L."/>
            <person name="Zaremba-Niedzwiedzka K."/>
            <person name="Martijn J."/>
            <person name="Lind A.E."/>
            <person name="van Eijk R."/>
            <person name="Schleper C."/>
            <person name="Guy L."/>
            <person name="Ettema T.J."/>
        </authorList>
    </citation>
    <scope>NUCLEOTIDE SEQUENCE</scope>
</reference>